<dbReference type="PANTHER" id="PTHR43155">
    <property type="entry name" value="CYCLIC DI-GMP PHOSPHODIESTERASE PA4108-RELATED"/>
    <property type="match status" value="1"/>
</dbReference>
<protein>
    <submittedName>
        <fullName evidence="2">HD-GYP domain, c-di-GMP phosphodiesterase class II (Or its inactivated variant)</fullName>
    </submittedName>
</protein>
<dbReference type="Gene3D" id="1.10.3210.10">
    <property type="entry name" value="Hypothetical protein af1432"/>
    <property type="match status" value="1"/>
</dbReference>
<feature type="domain" description="HD-GYP" evidence="1">
    <location>
        <begin position="105"/>
        <end position="301"/>
    </location>
</feature>
<dbReference type="STRING" id="84698.SAMN04488528_1006143"/>
<organism evidence="2 3">
    <name type="scientific">Clostridium frigidicarnis</name>
    <dbReference type="NCBI Taxonomy" id="84698"/>
    <lineage>
        <taxon>Bacteria</taxon>
        <taxon>Bacillati</taxon>
        <taxon>Bacillota</taxon>
        <taxon>Clostridia</taxon>
        <taxon>Eubacteriales</taxon>
        <taxon>Clostridiaceae</taxon>
        <taxon>Clostridium</taxon>
    </lineage>
</organism>
<evidence type="ECO:0000313" key="2">
    <source>
        <dbReference type="EMBL" id="SFA93334.1"/>
    </source>
</evidence>
<sequence>MRFEFIDRVSDGDILAKSIFSRDGKVLLRSGMKLTHGYIKKLKQLEVFYIYVKDERLEDIDVEDEKLNEIKLSAAKALGGVIRNIDNSSEVDLKTPVAIVEELMDYILNIGDVNKSLYDIKTFDNYTQVHSIDTGIMSLFMGINFNVPKSDLVDLGVAAILHDIGKIKVGNEIINKKGALTNEEFEKIKMHPIYGEEILSKNYNVSNRILRIIREHHEKLNGKGYPFGLKGDEISKLSQIVSICDVYDAVSNDRIYRSKFSPNDAYELILSEGDNSFSMDMINNFRKTFFVYPLGCCVKLSNYTEGYVISQNSGYPDRPIIRVLYDSKSKKPIPFYEIDLLTNINLTVIGIV</sequence>
<gene>
    <name evidence="2" type="ORF">SAMN04488528_1006143</name>
</gene>
<dbReference type="SMART" id="SM00471">
    <property type="entry name" value="HDc"/>
    <property type="match status" value="1"/>
</dbReference>
<dbReference type="CDD" id="cd00077">
    <property type="entry name" value="HDc"/>
    <property type="match status" value="1"/>
</dbReference>
<dbReference type="RefSeq" id="WP_090039574.1">
    <property type="nucleotide sequence ID" value="NZ_FOKI01000006.1"/>
</dbReference>
<dbReference type="Proteomes" id="UP000198619">
    <property type="component" value="Unassembled WGS sequence"/>
</dbReference>
<dbReference type="InterPro" id="IPR003607">
    <property type="entry name" value="HD/PDEase_dom"/>
</dbReference>
<dbReference type="OrthoDB" id="9804747at2"/>
<dbReference type="PANTHER" id="PTHR43155:SF2">
    <property type="entry name" value="CYCLIC DI-GMP PHOSPHODIESTERASE PA4108"/>
    <property type="match status" value="1"/>
</dbReference>
<evidence type="ECO:0000259" key="1">
    <source>
        <dbReference type="PROSITE" id="PS51832"/>
    </source>
</evidence>
<name>A0A1I0WXM9_9CLOT</name>
<dbReference type="AlphaFoldDB" id="A0A1I0WXM9"/>
<accession>A0A1I0WXM9</accession>
<reference evidence="2 3" key="1">
    <citation type="submission" date="2016-10" db="EMBL/GenBank/DDBJ databases">
        <authorList>
            <person name="de Groot N.N."/>
        </authorList>
    </citation>
    <scope>NUCLEOTIDE SEQUENCE [LARGE SCALE GENOMIC DNA]</scope>
    <source>
        <strain evidence="2 3">DSM 12271</strain>
    </source>
</reference>
<keyword evidence="3" id="KW-1185">Reference proteome</keyword>
<evidence type="ECO:0000313" key="3">
    <source>
        <dbReference type="Proteomes" id="UP000198619"/>
    </source>
</evidence>
<proteinExistence type="predicted"/>
<dbReference type="Pfam" id="PF13487">
    <property type="entry name" value="HD_5"/>
    <property type="match status" value="1"/>
</dbReference>
<dbReference type="EMBL" id="FOKI01000006">
    <property type="protein sequence ID" value="SFA93334.1"/>
    <property type="molecule type" value="Genomic_DNA"/>
</dbReference>
<dbReference type="PROSITE" id="PS51832">
    <property type="entry name" value="HD_GYP"/>
    <property type="match status" value="1"/>
</dbReference>
<dbReference type="SUPFAM" id="SSF109604">
    <property type="entry name" value="HD-domain/PDEase-like"/>
    <property type="match status" value="1"/>
</dbReference>
<dbReference type="InterPro" id="IPR037522">
    <property type="entry name" value="HD_GYP_dom"/>
</dbReference>